<comment type="caution">
    <text evidence="2">The sequence shown here is derived from an EMBL/GenBank/DDBJ whole genome shotgun (WGS) entry which is preliminary data.</text>
</comment>
<dbReference type="InterPro" id="IPR051304">
    <property type="entry name" value="SCF_F-box_domain"/>
</dbReference>
<protein>
    <recommendedName>
        <fullName evidence="1">KIB1-4 beta-propeller domain-containing protein</fullName>
    </recommendedName>
</protein>
<feature type="domain" description="KIB1-4 beta-propeller" evidence="1">
    <location>
        <begin position="90"/>
        <end position="374"/>
    </location>
</feature>
<sequence>MAVDWSKLPTELLGLIALRLISVVEIQRFRSICPSWRSSVSFADINNPLLHIHPNPLSVILRTKDNELIGLHGGASLSGASFSRVTLSSSSSSSSSTKSWLIKYDSYAELNPGTLRLLNPLSRLRFHRRFKFVDLMKFTVSEIQPSYTIHSHCSKKADLGFKRVVVAREHLVDGVNHQVLGVCTDGRIRYWNGVTWTRVKDQVAHFHDIIIHQGLPYALDSRGILWWISSRRGIFRFGPQLDDDVAESCSWRRLRSLVGGSCGKFYIVDRIVENNERRSKGNTVDPRYIEMLHDDVGNTRGEAFRGHFYYTTVGFKVYTVDDDLWRWVVVKNLGDNAFVIGDEACLAVKADEFYGCLPGSIYFCDEGECEIKVFKLDDGSIETMSGGSQSCFQMFVPSFD</sequence>
<evidence type="ECO:0000313" key="3">
    <source>
        <dbReference type="Proteomes" id="UP000467841"/>
    </source>
</evidence>
<evidence type="ECO:0000313" key="2">
    <source>
        <dbReference type="EMBL" id="CAA7032902.1"/>
    </source>
</evidence>
<dbReference type="EMBL" id="CACVBM020001129">
    <property type="protein sequence ID" value="CAA7032902.1"/>
    <property type="molecule type" value="Genomic_DNA"/>
</dbReference>
<dbReference type="OrthoDB" id="1082638at2759"/>
<dbReference type="InterPro" id="IPR005174">
    <property type="entry name" value="KIB1-4_b-propeller"/>
</dbReference>
<dbReference type="PANTHER" id="PTHR47123:SF25">
    <property type="entry name" value="F-BOX PROTEIN"/>
    <property type="match status" value="1"/>
</dbReference>
<dbReference type="Proteomes" id="UP000467841">
    <property type="component" value="Unassembled WGS sequence"/>
</dbReference>
<dbReference type="PANTHER" id="PTHR47123">
    <property type="entry name" value="F-BOX PROTEIN SKIP23"/>
    <property type="match status" value="1"/>
</dbReference>
<gene>
    <name evidence="2" type="ORF">MERR_LOCUS20137</name>
</gene>
<evidence type="ECO:0000259" key="1">
    <source>
        <dbReference type="Pfam" id="PF03478"/>
    </source>
</evidence>
<organism evidence="2 3">
    <name type="scientific">Microthlaspi erraticum</name>
    <dbReference type="NCBI Taxonomy" id="1685480"/>
    <lineage>
        <taxon>Eukaryota</taxon>
        <taxon>Viridiplantae</taxon>
        <taxon>Streptophyta</taxon>
        <taxon>Embryophyta</taxon>
        <taxon>Tracheophyta</taxon>
        <taxon>Spermatophyta</taxon>
        <taxon>Magnoliopsida</taxon>
        <taxon>eudicotyledons</taxon>
        <taxon>Gunneridae</taxon>
        <taxon>Pentapetalae</taxon>
        <taxon>rosids</taxon>
        <taxon>malvids</taxon>
        <taxon>Brassicales</taxon>
        <taxon>Brassicaceae</taxon>
        <taxon>Coluteocarpeae</taxon>
        <taxon>Microthlaspi</taxon>
    </lineage>
</organism>
<name>A0A6D2IR14_9BRAS</name>
<accession>A0A6D2IR14</accession>
<dbReference type="AlphaFoldDB" id="A0A6D2IR14"/>
<keyword evidence="3" id="KW-1185">Reference proteome</keyword>
<reference evidence="2" key="1">
    <citation type="submission" date="2020-01" db="EMBL/GenBank/DDBJ databases">
        <authorList>
            <person name="Mishra B."/>
        </authorList>
    </citation>
    <scope>NUCLEOTIDE SEQUENCE [LARGE SCALE GENOMIC DNA]</scope>
</reference>
<dbReference type="Pfam" id="PF03478">
    <property type="entry name" value="Beta-prop_KIB1-4"/>
    <property type="match status" value="1"/>
</dbReference>
<proteinExistence type="predicted"/>